<dbReference type="AlphaFoldDB" id="G0P5X5"/>
<dbReference type="InParanoid" id="G0P5X5"/>
<evidence type="ECO:0000313" key="2">
    <source>
        <dbReference type="EMBL" id="EGT46096.1"/>
    </source>
</evidence>
<protein>
    <submittedName>
        <fullName evidence="2">Uncharacterized protein</fullName>
    </submittedName>
</protein>
<dbReference type="HOGENOM" id="CLU_143706_0_0_1"/>
<dbReference type="EMBL" id="GL380090">
    <property type="protein sequence ID" value="EGT46096.1"/>
    <property type="molecule type" value="Genomic_DNA"/>
</dbReference>
<name>G0P5X5_CAEBE</name>
<evidence type="ECO:0000313" key="3">
    <source>
        <dbReference type="Proteomes" id="UP000008068"/>
    </source>
</evidence>
<gene>
    <name evidence="2" type="ORF">CAEBREN_10908</name>
</gene>
<dbReference type="OMA" id="PPCACES"/>
<evidence type="ECO:0000256" key="1">
    <source>
        <dbReference type="SAM" id="SignalP"/>
    </source>
</evidence>
<accession>G0P5X5</accession>
<keyword evidence="3" id="KW-1185">Reference proteome</keyword>
<organism evidence="3">
    <name type="scientific">Caenorhabditis brenneri</name>
    <name type="common">Nematode worm</name>
    <dbReference type="NCBI Taxonomy" id="135651"/>
    <lineage>
        <taxon>Eukaryota</taxon>
        <taxon>Metazoa</taxon>
        <taxon>Ecdysozoa</taxon>
        <taxon>Nematoda</taxon>
        <taxon>Chromadorea</taxon>
        <taxon>Rhabditida</taxon>
        <taxon>Rhabditina</taxon>
        <taxon>Rhabditomorpha</taxon>
        <taxon>Rhabditoidea</taxon>
        <taxon>Rhabditidae</taxon>
        <taxon>Peloderinae</taxon>
        <taxon>Caenorhabditis</taxon>
    </lineage>
</organism>
<feature type="chain" id="PRO_5003406833" evidence="1">
    <location>
        <begin position="18"/>
        <end position="168"/>
    </location>
</feature>
<dbReference type="eggNOG" id="ENOG502TJUN">
    <property type="taxonomic scope" value="Eukaryota"/>
</dbReference>
<dbReference type="OrthoDB" id="5862187at2759"/>
<dbReference type="Proteomes" id="UP000008068">
    <property type="component" value="Unassembled WGS sequence"/>
</dbReference>
<dbReference type="FunCoup" id="G0P5X5">
    <property type="interactions" value="367"/>
</dbReference>
<reference evidence="3" key="1">
    <citation type="submission" date="2011-07" db="EMBL/GenBank/DDBJ databases">
        <authorList>
            <consortium name="Caenorhabditis brenneri Sequencing and Analysis Consortium"/>
            <person name="Wilson R.K."/>
        </authorList>
    </citation>
    <scope>NUCLEOTIDE SEQUENCE [LARGE SCALE GENOMIC DNA]</scope>
    <source>
        <strain evidence="3">PB2801</strain>
    </source>
</reference>
<keyword evidence="1" id="KW-0732">Signal</keyword>
<sequence length="168" mass="18714">MKAVVFYFLFLLKSADSCLKINYAEPPPCACESLALDSSNMQNEIGSVDFYQNVSAYSVKAPIVSIDDCSGTVYCEGEYSLVVFDTDKVTMFDKYSADGFCDPFTQTWNVDKDGSGSLTTFKTLRGLCVDYSPPKTTPKPGVFVFEPYSGYLNGNNNQLRTFSCNMWR</sequence>
<feature type="signal peptide" evidence="1">
    <location>
        <begin position="1"/>
        <end position="17"/>
    </location>
</feature>
<proteinExistence type="predicted"/>